<organism evidence="1 2">
    <name type="scientific">Schwartzia succinivorans DSM 10502</name>
    <dbReference type="NCBI Taxonomy" id="1123243"/>
    <lineage>
        <taxon>Bacteria</taxon>
        <taxon>Bacillati</taxon>
        <taxon>Bacillota</taxon>
        <taxon>Negativicutes</taxon>
        <taxon>Selenomonadales</taxon>
        <taxon>Selenomonadaceae</taxon>
        <taxon>Schwartzia</taxon>
    </lineage>
</organism>
<evidence type="ECO:0000313" key="2">
    <source>
        <dbReference type="Proteomes" id="UP000184404"/>
    </source>
</evidence>
<keyword evidence="2" id="KW-1185">Reference proteome</keyword>
<protein>
    <submittedName>
        <fullName evidence="1">Uncharacterized protein</fullName>
    </submittedName>
</protein>
<evidence type="ECO:0000313" key="1">
    <source>
        <dbReference type="EMBL" id="SHE28107.1"/>
    </source>
</evidence>
<reference evidence="1 2" key="1">
    <citation type="submission" date="2016-11" db="EMBL/GenBank/DDBJ databases">
        <authorList>
            <person name="Jaros S."/>
            <person name="Januszkiewicz K."/>
            <person name="Wedrychowicz H."/>
        </authorList>
    </citation>
    <scope>NUCLEOTIDE SEQUENCE [LARGE SCALE GENOMIC DNA]</scope>
    <source>
        <strain evidence="1 2">DSM 10502</strain>
    </source>
</reference>
<dbReference type="Proteomes" id="UP000184404">
    <property type="component" value="Unassembled WGS sequence"/>
</dbReference>
<accession>A0A1M4S7U5</accession>
<gene>
    <name evidence="1" type="ORF">SAMN02745190_00003</name>
</gene>
<dbReference type="AlphaFoldDB" id="A0A1M4S7U5"/>
<dbReference type="RefSeq" id="WP_072934147.1">
    <property type="nucleotide sequence ID" value="NZ_FQUG01000002.1"/>
</dbReference>
<dbReference type="EMBL" id="FQUG01000002">
    <property type="protein sequence ID" value="SHE28107.1"/>
    <property type="molecule type" value="Genomic_DNA"/>
</dbReference>
<dbReference type="STRING" id="1123243.SAMN02745190_00003"/>
<name>A0A1M4S7U5_9FIRM</name>
<sequence length="125" mass="14683">MSSRGARTKNGHVTTKEFRCIREVEGAKVLVGTGTQHGLPDYSHTPNRIYIKENHDGSLRELREYDKTGFPIIEIAYHAEPQLTGNRHEKILHYHTFEEDLSRNKAKRLTENLREKYYRYLRGIE</sequence>
<proteinExistence type="predicted"/>